<dbReference type="Pfam" id="PF00015">
    <property type="entry name" value="MCPsignal"/>
    <property type="match status" value="1"/>
</dbReference>
<dbReference type="SUPFAM" id="SSF58104">
    <property type="entry name" value="Methyl-accepting chemotaxis protein (MCP) signaling domain"/>
    <property type="match status" value="1"/>
</dbReference>
<feature type="domain" description="HAMP" evidence="10">
    <location>
        <begin position="380"/>
        <end position="432"/>
    </location>
</feature>
<dbReference type="Gene3D" id="1.20.58.920">
    <property type="match status" value="1"/>
</dbReference>
<dbReference type="Gene3D" id="6.10.340.10">
    <property type="match status" value="1"/>
</dbReference>
<dbReference type="InterPro" id="IPR004089">
    <property type="entry name" value="MCPsignal_dom"/>
</dbReference>
<evidence type="ECO:0000256" key="7">
    <source>
        <dbReference type="SAM" id="Phobius"/>
    </source>
</evidence>
<dbReference type="PROSITE" id="PS50885">
    <property type="entry name" value="HAMP"/>
    <property type="match status" value="1"/>
</dbReference>
<feature type="compositionally biased region" description="Basic and acidic residues" evidence="6">
    <location>
        <begin position="1"/>
        <end position="11"/>
    </location>
</feature>
<dbReference type="InterPro" id="IPR000727">
    <property type="entry name" value="T_SNARE_dom"/>
</dbReference>
<dbReference type="PANTHER" id="PTHR32089">
    <property type="entry name" value="METHYL-ACCEPTING CHEMOTAXIS PROTEIN MCPB"/>
    <property type="match status" value="1"/>
</dbReference>
<feature type="transmembrane region" description="Helical" evidence="7">
    <location>
        <begin position="357"/>
        <end position="378"/>
    </location>
</feature>
<comment type="subcellular location">
    <subcellularLocation>
        <location evidence="1">Cell inner membrane</location>
        <topology evidence="1">Multi-pass membrane protein</topology>
    </subcellularLocation>
</comment>
<dbReference type="GO" id="GO:0007165">
    <property type="term" value="P:signal transduction"/>
    <property type="evidence" value="ECO:0007669"/>
    <property type="project" value="UniProtKB-KW"/>
</dbReference>
<proteinExistence type="inferred from homology"/>
<feature type="domain" description="Methyl-accepting transducer" evidence="8">
    <location>
        <begin position="473"/>
        <end position="695"/>
    </location>
</feature>
<dbReference type="CDD" id="cd06225">
    <property type="entry name" value="HAMP"/>
    <property type="match status" value="1"/>
</dbReference>
<dbReference type="PANTHER" id="PTHR32089:SF112">
    <property type="entry name" value="LYSOZYME-LIKE PROTEIN-RELATED"/>
    <property type="match status" value="1"/>
</dbReference>
<dbReference type="SMART" id="SM00304">
    <property type="entry name" value="HAMP"/>
    <property type="match status" value="1"/>
</dbReference>
<dbReference type="GO" id="GO:0005886">
    <property type="term" value="C:plasma membrane"/>
    <property type="evidence" value="ECO:0007669"/>
    <property type="project" value="UniProtKB-SubCell"/>
</dbReference>
<dbReference type="SMART" id="SM00283">
    <property type="entry name" value="MA"/>
    <property type="match status" value="1"/>
</dbReference>
<dbReference type="PROSITE" id="PS50111">
    <property type="entry name" value="CHEMOTAXIS_TRANSDUC_2"/>
    <property type="match status" value="1"/>
</dbReference>
<evidence type="ECO:0000256" key="5">
    <source>
        <dbReference type="PROSITE-ProRule" id="PRU00284"/>
    </source>
</evidence>
<sequence>MSDDEQVHETEDQNENDGASGKRKGVGIAAKLMGAFAVCTLLTVVVSGLAWFNVGRIGGLFEQTVGESVPKIVNSAELVVGANRVAAGMPDLAFAGNDEHRQAAYSALDTGIQNLQAGVAEIGATTLEQSVAELRALLTTVDAGVRARFGVEERIAEKVALIKALSEKGLSVIPPLVTKANVDVISATDTMYDMADEQGANADVEEIIDAGQSLIMQRLQPLRASLDLQSSLTQSVSILNRAVNETTEEEVVASANEYLAVLGKLTAVLVKFDESPQAPALKEVLDGLIALGDTTDGLFAVVVEKIRLKQEADALLTKQEALLKGLLTEADGIVTAARQSAAQDGETALVTVENTKMLSIALGIVAVVVAAAIAWFFVHANLVRRLTAMVASMRKIADGDLDTDIPAGGTDEIGTIGETLEVFRENSREVLRASEQRQVERDRAAAERKTAMNDLANNFDQTVSGIVQRVGEMSSIVRGAAEGMNASAGTSKQESTEAASLSSQMNDTMQTVSSATEEMAASIGEISQQVSKSVEIAGRAVAEVNSTDRQISELSTAADEIGSILGIISDIAEQTNLLALNATIEAARAGDAGKGFAVVANEVKSLASQTVKATDQIAEQIATMQASTKGAVQAVSGIGEIVAEIDSISSAIAGAVEEQGAVTQEIARSVSESFQSSTQMSESVNRVAEASESAGQQAGQLLENAAEMTELSGALNQEIDRFVSSVRA</sequence>
<comment type="similarity">
    <text evidence="4">Belongs to the methyl-accepting chemotaxis (MCP) protein family.</text>
</comment>
<dbReference type="InterPro" id="IPR038188">
    <property type="entry name" value="TorS_sensor_sf"/>
</dbReference>
<dbReference type="OrthoDB" id="8476854at2"/>
<keyword evidence="7" id="KW-0472">Membrane</keyword>
<evidence type="ECO:0000313" key="12">
    <source>
        <dbReference type="Proteomes" id="UP000287447"/>
    </source>
</evidence>
<dbReference type="Gene3D" id="1.10.287.950">
    <property type="entry name" value="Methyl-accepting chemotaxis protein"/>
    <property type="match status" value="1"/>
</dbReference>
<feature type="region of interest" description="Disordered" evidence="6">
    <location>
        <begin position="1"/>
        <end position="22"/>
    </location>
</feature>
<reference evidence="12" key="1">
    <citation type="submission" date="2019-01" db="EMBL/GenBank/DDBJ databases">
        <title>Gri0909 isolated from a small marine red alga.</title>
        <authorList>
            <person name="Kim J."/>
            <person name="Jeong S.E."/>
            <person name="Jeon C.O."/>
        </authorList>
    </citation>
    <scope>NUCLEOTIDE SEQUENCE [LARGE SCALE GENOMIC DNA]</scope>
    <source>
        <strain evidence="12">Gri0909</strain>
    </source>
</reference>
<dbReference type="InterPro" id="IPR003660">
    <property type="entry name" value="HAMP_dom"/>
</dbReference>
<keyword evidence="3 5" id="KW-0807">Transducer</keyword>
<evidence type="ECO:0000256" key="4">
    <source>
        <dbReference type="ARBA" id="ARBA00029447"/>
    </source>
</evidence>
<evidence type="ECO:0000313" key="11">
    <source>
        <dbReference type="EMBL" id="RVU38326.1"/>
    </source>
</evidence>
<organism evidence="11 12">
    <name type="scientific">Hwanghaeella grinnelliae</name>
    <dbReference type="NCBI Taxonomy" id="2500179"/>
    <lineage>
        <taxon>Bacteria</taxon>
        <taxon>Pseudomonadati</taxon>
        <taxon>Pseudomonadota</taxon>
        <taxon>Alphaproteobacteria</taxon>
        <taxon>Rhodospirillales</taxon>
        <taxon>Rhodospirillaceae</taxon>
        <taxon>Hwanghaeella</taxon>
    </lineage>
</organism>
<evidence type="ECO:0000256" key="1">
    <source>
        <dbReference type="ARBA" id="ARBA00004429"/>
    </source>
</evidence>
<protein>
    <submittedName>
        <fullName evidence="11">Methyl-accepting chemotaxis protein</fullName>
    </submittedName>
</protein>
<evidence type="ECO:0000259" key="10">
    <source>
        <dbReference type="PROSITE" id="PS50885"/>
    </source>
</evidence>
<name>A0A3S2W6C9_9PROT</name>
<dbReference type="AlphaFoldDB" id="A0A3S2W6C9"/>
<dbReference type="PROSITE" id="PS50192">
    <property type="entry name" value="T_SNARE"/>
    <property type="match status" value="1"/>
</dbReference>
<evidence type="ECO:0000259" key="9">
    <source>
        <dbReference type="PROSITE" id="PS50192"/>
    </source>
</evidence>
<dbReference type="Pfam" id="PF00672">
    <property type="entry name" value="HAMP"/>
    <property type="match status" value="1"/>
</dbReference>
<dbReference type="EMBL" id="SADE01000001">
    <property type="protein sequence ID" value="RVU38326.1"/>
    <property type="molecule type" value="Genomic_DNA"/>
</dbReference>
<comment type="caution">
    <text evidence="11">The sequence shown here is derived from an EMBL/GenBank/DDBJ whole genome shotgun (WGS) entry which is preliminary data.</text>
</comment>
<evidence type="ECO:0000259" key="8">
    <source>
        <dbReference type="PROSITE" id="PS50111"/>
    </source>
</evidence>
<keyword evidence="7" id="KW-1133">Transmembrane helix</keyword>
<keyword evidence="12" id="KW-1185">Reference proteome</keyword>
<keyword evidence="7" id="KW-0812">Transmembrane</keyword>
<evidence type="ECO:0000256" key="2">
    <source>
        <dbReference type="ARBA" id="ARBA00022519"/>
    </source>
</evidence>
<keyword evidence="2" id="KW-1003">Cell membrane</keyword>
<evidence type="ECO:0000256" key="6">
    <source>
        <dbReference type="SAM" id="MobiDB-lite"/>
    </source>
</evidence>
<dbReference type="Proteomes" id="UP000287447">
    <property type="component" value="Unassembled WGS sequence"/>
</dbReference>
<feature type="domain" description="T-SNARE coiled-coil homology" evidence="9">
    <location>
        <begin position="625"/>
        <end position="687"/>
    </location>
</feature>
<keyword evidence="2" id="KW-0997">Cell inner membrane</keyword>
<evidence type="ECO:0000256" key="3">
    <source>
        <dbReference type="ARBA" id="ARBA00023224"/>
    </source>
</evidence>
<accession>A0A3S2W6C9</accession>
<dbReference type="RefSeq" id="WP_127763698.1">
    <property type="nucleotide sequence ID" value="NZ_SADE01000001.1"/>
</dbReference>
<gene>
    <name evidence="11" type="ORF">EOI86_03275</name>
</gene>
<feature type="transmembrane region" description="Helical" evidence="7">
    <location>
        <begin position="32"/>
        <end position="52"/>
    </location>
</feature>